<protein>
    <submittedName>
        <fullName evidence="2">Uncharacterized protein</fullName>
    </submittedName>
</protein>
<accession>A0A162JMV7</accession>
<comment type="caution">
    <text evidence="2">The sequence shown here is derived from an EMBL/GenBank/DDBJ whole genome shotgun (WGS) entry which is preliminary data.</text>
</comment>
<organism evidence="2 3">
    <name type="scientific">Tistrella mobilis</name>
    <dbReference type="NCBI Taxonomy" id="171437"/>
    <lineage>
        <taxon>Bacteria</taxon>
        <taxon>Pseudomonadati</taxon>
        <taxon>Pseudomonadota</taxon>
        <taxon>Alphaproteobacteria</taxon>
        <taxon>Geminicoccales</taxon>
        <taxon>Geminicoccaceae</taxon>
        <taxon>Tistrella</taxon>
    </lineage>
</organism>
<dbReference type="Proteomes" id="UP000075787">
    <property type="component" value="Unassembled WGS sequence"/>
</dbReference>
<evidence type="ECO:0000313" key="3">
    <source>
        <dbReference type="Proteomes" id="UP000075787"/>
    </source>
</evidence>
<dbReference type="EMBL" id="LPZR01000226">
    <property type="protein sequence ID" value="KYO49505.1"/>
    <property type="molecule type" value="Genomic_DNA"/>
</dbReference>
<dbReference type="AlphaFoldDB" id="A0A162JMV7"/>
<proteinExistence type="predicted"/>
<gene>
    <name evidence="2" type="ORF">AUP44_16840</name>
</gene>
<evidence type="ECO:0000256" key="1">
    <source>
        <dbReference type="SAM" id="MobiDB-lite"/>
    </source>
</evidence>
<feature type="region of interest" description="Disordered" evidence="1">
    <location>
        <begin position="1"/>
        <end position="31"/>
    </location>
</feature>
<name>A0A162JMV7_9PROT</name>
<sequence>MIWPGGALLSFRQARPDPGPTLPFQSRGEASAPPLAMRSLRMAQGPAAPDAGRAVGRRRFRASAEGIEFELHHLFVAVELVGGHGAVILTLCSVLPL</sequence>
<evidence type="ECO:0000313" key="2">
    <source>
        <dbReference type="EMBL" id="KYO49505.1"/>
    </source>
</evidence>
<reference evidence="2 3" key="1">
    <citation type="submission" date="2015-12" db="EMBL/GenBank/DDBJ databases">
        <title>Genome sequence of Tistrella mobilis MCCC 1A02139.</title>
        <authorList>
            <person name="Lu L."/>
            <person name="Lai Q."/>
            <person name="Shao Z."/>
            <person name="Qian P."/>
        </authorList>
    </citation>
    <scope>NUCLEOTIDE SEQUENCE [LARGE SCALE GENOMIC DNA]</scope>
    <source>
        <strain evidence="2 3">MCCC 1A02139</strain>
    </source>
</reference>